<sequence length="168" mass="17954">MRWLVIISAVSLAAALHSVPPPSVARPFRSRAPRAALSDDEPKKTGEDGDALAAEFARRLEAEGGATKFKLKTDISRAVEPLKDGLTDVAREAKNVQLPDLTDASPQTLLGGLFGVVFLCTLLSAASGPSVDTRTSDGTTLEFGQRSELRQPDFGTSNRGYRPEFGNQ</sequence>
<dbReference type="PaxDb" id="2903-EOD10795"/>
<evidence type="ECO:0000313" key="4">
    <source>
        <dbReference type="Proteomes" id="UP000013827"/>
    </source>
</evidence>
<dbReference type="Proteomes" id="UP000013827">
    <property type="component" value="Unassembled WGS sequence"/>
</dbReference>
<keyword evidence="4" id="KW-1185">Reference proteome</keyword>
<dbReference type="GeneID" id="17256943"/>
<reference evidence="4" key="1">
    <citation type="journal article" date="2013" name="Nature">
        <title>Pan genome of the phytoplankton Emiliania underpins its global distribution.</title>
        <authorList>
            <person name="Read B.A."/>
            <person name="Kegel J."/>
            <person name="Klute M.J."/>
            <person name="Kuo A."/>
            <person name="Lefebvre S.C."/>
            <person name="Maumus F."/>
            <person name="Mayer C."/>
            <person name="Miller J."/>
            <person name="Monier A."/>
            <person name="Salamov A."/>
            <person name="Young J."/>
            <person name="Aguilar M."/>
            <person name="Claverie J.M."/>
            <person name="Frickenhaus S."/>
            <person name="Gonzalez K."/>
            <person name="Herman E.K."/>
            <person name="Lin Y.C."/>
            <person name="Napier J."/>
            <person name="Ogata H."/>
            <person name="Sarno A.F."/>
            <person name="Shmutz J."/>
            <person name="Schroeder D."/>
            <person name="de Vargas C."/>
            <person name="Verret F."/>
            <person name="von Dassow P."/>
            <person name="Valentin K."/>
            <person name="Van de Peer Y."/>
            <person name="Wheeler G."/>
            <person name="Dacks J.B."/>
            <person name="Delwiche C.F."/>
            <person name="Dyhrman S.T."/>
            <person name="Glockner G."/>
            <person name="John U."/>
            <person name="Richards T."/>
            <person name="Worden A.Z."/>
            <person name="Zhang X."/>
            <person name="Grigoriev I.V."/>
            <person name="Allen A.E."/>
            <person name="Bidle K."/>
            <person name="Borodovsky M."/>
            <person name="Bowler C."/>
            <person name="Brownlee C."/>
            <person name="Cock J.M."/>
            <person name="Elias M."/>
            <person name="Gladyshev V.N."/>
            <person name="Groth M."/>
            <person name="Guda C."/>
            <person name="Hadaegh A."/>
            <person name="Iglesias-Rodriguez M.D."/>
            <person name="Jenkins J."/>
            <person name="Jones B.M."/>
            <person name="Lawson T."/>
            <person name="Leese F."/>
            <person name="Lindquist E."/>
            <person name="Lobanov A."/>
            <person name="Lomsadze A."/>
            <person name="Malik S.B."/>
            <person name="Marsh M.E."/>
            <person name="Mackinder L."/>
            <person name="Mock T."/>
            <person name="Mueller-Roeber B."/>
            <person name="Pagarete A."/>
            <person name="Parker M."/>
            <person name="Probert I."/>
            <person name="Quesneville H."/>
            <person name="Raines C."/>
            <person name="Rensing S.A."/>
            <person name="Riano-Pachon D.M."/>
            <person name="Richier S."/>
            <person name="Rokitta S."/>
            <person name="Shiraiwa Y."/>
            <person name="Soanes D.M."/>
            <person name="van der Giezen M."/>
            <person name="Wahlund T.M."/>
            <person name="Williams B."/>
            <person name="Wilson W."/>
            <person name="Wolfe G."/>
            <person name="Wurch L.L."/>
        </authorList>
    </citation>
    <scope>NUCLEOTIDE SEQUENCE</scope>
</reference>
<evidence type="ECO:0000313" key="3">
    <source>
        <dbReference type="EnsemblProtists" id="EOD10795"/>
    </source>
</evidence>
<reference evidence="3" key="2">
    <citation type="submission" date="2024-10" db="UniProtKB">
        <authorList>
            <consortium name="EnsemblProtists"/>
        </authorList>
    </citation>
    <scope>IDENTIFICATION</scope>
</reference>
<protein>
    <submittedName>
        <fullName evidence="3">Uncharacterized protein</fullName>
    </submittedName>
</protein>
<feature type="signal peptide" evidence="2">
    <location>
        <begin position="1"/>
        <end position="25"/>
    </location>
</feature>
<dbReference type="KEGG" id="ehx:EMIHUDRAFT_248224"/>
<dbReference type="KEGG" id="ehx:EMIHUDRAFT_240405"/>
<dbReference type="AlphaFoldDB" id="A0A0D3IHR0"/>
<feature type="compositionally biased region" description="Polar residues" evidence="1">
    <location>
        <begin position="130"/>
        <end position="139"/>
    </location>
</feature>
<dbReference type="RefSeq" id="XP_005763224.1">
    <property type="nucleotide sequence ID" value="XM_005763167.1"/>
</dbReference>
<dbReference type="EnsemblProtists" id="EOD10795">
    <property type="protein sequence ID" value="EOD10795"/>
    <property type="gene ID" value="EMIHUDRAFT_248224"/>
</dbReference>
<dbReference type="RefSeq" id="XP_005774810.1">
    <property type="nucleotide sequence ID" value="XM_005774753.1"/>
</dbReference>
<evidence type="ECO:0000256" key="1">
    <source>
        <dbReference type="SAM" id="MobiDB-lite"/>
    </source>
</evidence>
<organism evidence="3 4">
    <name type="scientific">Emiliania huxleyi (strain CCMP1516)</name>
    <dbReference type="NCBI Taxonomy" id="280463"/>
    <lineage>
        <taxon>Eukaryota</taxon>
        <taxon>Haptista</taxon>
        <taxon>Haptophyta</taxon>
        <taxon>Prymnesiophyceae</taxon>
        <taxon>Isochrysidales</taxon>
        <taxon>Noelaerhabdaceae</taxon>
        <taxon>Emiliania</taxon>
    </lineage>
</organism>
<name>A0A0D3IHR0_EMIH1</name>
<proteinExistence type="predicted"/>
<feature type="chain" id="PRO_5044053501" evidence="2">
    <location>
        <begin position="26"/>
        <end position="168"/>
    </location>
</feature>
<feature type="region of interest" description="Disordered" evidence="1">
    <location>
        <begin position="23"/>
        <end position="48"/>
    </location>
</feature>
<dbReference type="GeneID" id="17267949"/>
<accession>A0A0D3IHR0</accession>
<dbReference type="EnsemblProtists" id="EOD22381">
    <property type="protein sequence ID" value="EOD22381"/>
    <property type="gene ID" value="EMIHUDRAFT_240405"/>
</dbReference>
<evidence type="ECO:0000256" key="2">
    <source>
        <dbReference type="SAM" id="SignalP"/>
    </source>
</evidence>
<dbReference type="HOGENOM" id="CLU_1589479_0_0_1"/>
<feature type="region of interest" description="Disordered" evidence="1">
    <location>
        <begin position="127"/>
        <end position="168"/>
    </location>
</feature>
<keyword evidence="2" id="KW-0732">Signal</keyword>